<comment type="caution">
    <text evidence="2">The sequence shown here is derived from an EMBL/GenBank/DDBJ whole genome shotgun (WGS) entry which is preliminary data.</text>
</comment>
<feature type="non-terminal residue" evidence="2">
    <location>
        <position position="1"/>
    </location>
</feature>
<protein>
    <recommendedName>
        <fullName evidence="1">Dynein heavy chain hydrolytic ATP-binding dynein motor region domain-containing protein</fullName>
    </recommendedName>
</protein>
<dbReference type="GO" id="GO:0051959">
    <property type="term" value="F:dynein light intermediate chain binding"/>
    <property type="evidence" value="ECO:0007669"/>
    <property type="project" value="InterPro"/>
</dbReference>
<dbReference type="GO" id="GO:0060294">
    <property type="term" value="P:cilium movement involved in cell motility"/>
    <property type="evidence" value="ECO:0007669"/>
    <property type="project" value="TreeGrafter"/>
</dbReference>
<dbReference type="Proteomes" id="UP000663874">
    <property type="component" value="Unassembled WGS sequence"/>
</dbReference>
<evidence type="ECO:0000313" key="4">
    <source>
        <dbReference type="Proteomes" id="UP000663889"/>
    </source>
</evidence>
<gene>
    <name evidence="3" type="ORF">FNK824_LOCUS40604</name>
    <name evidence="2" type="ORF">SEV965_LOCUS38944</name>
</gene>
<dbReference type="AlphaFoldDB" id="A0A815XDH1"/>
<reference evidence="2" key="1">
    <citation type="submission" date="2021-02" db="EMBL/GenBank/DDBJ databases">
        <authorList>
            <person name="Nowell W R."/>
        </authorList>
    </citation>
    <scope>NUCLEOTIDE SEQUENCE</scope>
</reference>
<dbReference type="GO" id="GO:0045505">
    <property type="term" value="F:dynein intermediate chain binding"/>
    <property type="evidence" value="ECO:0007669"/>
    <property type="project" value="InterPro"/>
</dbReference>
<dbReference type="EMBL" id="CAJNOU010011219">
    <property type="protein sequence ID" value="CAF1556278.1"/>
    <property type="molecule type" value="Genomic_DNA"/>
</dbReference>
<dbReference type="Proteomes" id="UP000663889">
    <property type="component" value="Unassembled WGS sequence"/>
</dbReference>
<dbReference type="GO" id="GO:0030286">
    <property type="term" value="C:dynein complex"/>
    <property type="evidence" value="ECO:0007669"/>
    <property type="project" value="InterPro"/>
</dbReference>
<organism evidence="2 4">
    <name type="scientific">Rotaria sordida</name>
    <dbReference type="NCBI Taxonomy" id="392033"/>
    <lineage>
        <taxon>Eukaryota</taxon>
        <taxon>Metazoa</taxon>
        <taxon>Spiralia</taxon>
        <taxon>Gnathifera</taxon>
        <taxon>Rotifera</taxon>
        <taxon>Eurotatoria</taxon>
        <taxon>Bdelloidea</taxon>
        <taxon>Philodinida</taxon>
        <taxon>Philodinidae</taxon>
        <taxon>Rotaria</taxon>
    </lineage>
</organism>
<dbReference type="GO" id="GO:0008569">
    <property type="term" value="F:minus-end-directed microtubule motor activity"/>
    <property type="evidence" value="ECO:0007669"/>
    <property type="project" value="TreeGrafter"/>
</dbReference>
<accession>A0A815XDH1</accession>
<evidence type="ECO:0000313" key="2">
    <source>
        <dbReference type="EMBL" id="CAF1556278.1"/>
    </source>
</evidence>
<dbReference type="GO" id="GO:0097729">
    <property type="term" value="C:9+2 motile cilium"/>
    <property type="evidence" value="ECO:0007669"/>
    <property type="project" value="TreeGrafter"/>
</dbReference>
<dbReference type="InterPro" id="IPR026983">
    <property type="entry name" value="DHC"/>
</dbReference>
<dbReference type="PANTHER" id="PTHR10676">
    <property type="entry name" value="DYNEIN HEAVY CHAIN FAMILY PROTEIN"/>
    <property type="match status" value="1"/>
</dbReference>
<evidence type="ECO:0000313" key="3">
    <source>
        <dbReference type="EMBL" id="CAF4300043.1"/>
    </source>
</evidence>
<feature type="domain" description="Dynein heavy chain hydrolytic ATP-binding dynein motor region" evidence="1">
    <location>
        <begin position="44"/>
        <end position="163"/>
    </location>
</feature>
<dbReference type="Gene3D" id="3.40.50.300">
    <property type="entry name" value="P-loop containing nucleotide triphosphate hydrolases"/>
    <property type="match status" value="1"/>
</dbReference>
<proteinExistence type="predicted"/>
<sequence length="172" mass="19779">LIEIENDLTLNSYEWLSLIKYEIDQNSRIENKIHFLQFSNRILYNFEFIEPSSTFIISPMMERTLFELTQAISAYRIGVVHAPSQYGKSAVIQTLAQLCGTNCINVFCNSSTNVNQIENFHQGLVASNSWCLFKNIQQLSIGINFLYLISMNFSFVLNRKKSKSIDISSNEI</sequence>
<dbReference type="Pfam" id="PF12774">
    <property type="entry name" value="AAA_6"/>
    <property type="match status" value="1"/>
</dbReference>
<evidence type="ECO:0000259" key="1">
    <source>
        <dbReference type="Pfam" id="PF12774"/>
    </source>
</evidence>
<dbReference type="GO" id="GO:0005524">
    <property type="term" value="F:ATP binding"/>
    <property type="evidence" value="ECO:0007669"/>
    <property type="project" value="InterPro"/>
</dbReference>
<dbReference type="InterPro" id="IPR027417">
    <property type="entry name" value="P-loop_NTPase"/>
</dbReference>
<dbReference type="EMBL" id="CAJOBE010033326">
    <property type="protein sequence ID" value="CAF4300043.1"/>
    <property type="molecule type" value="Genomic_DNA"/>
</dbReference>
<name>A0A815XDH1_9BILA</name>
<dbReference type="InterPro" id="IPR035699">
    <property type="entry name" value="AAA_6"/>
</dbReference>